<dbReference type="GO" id="GO:0070221">
    <property type="term" value="P:sulfide oxidation, using sulfide:quinone oxidoreductase"/>
    <property type="evidence" value="ECO:0007669"/>
    <property type="project" value="TreeGrafter"/>
</dbReference>
<organism evidence="3 4">
    <name type="scientific">Celeribacter indicus</name>
    <dbReference type="NCBI Taxonomy" id="1208324"/>
    <lineage>
        <taxon>Bacteria</taxon>
        <taxon>Pseudomonadati</taxon>
        <taxon>Pseudomonadota</taxon>
        <taxon>Alphaproteobacteria</taxon>
        <taxon>Rhodobacterales</taxon>
        <taxon>Roseobacteraceae</taxon>
        <taxon>Celeribacter</taxon>
    </lineage>
</organism>
<dbReference type="GO" id="GO:0070224">
    <property type="term" value="F:sulfide:quinone oxidoreductase activity"/>
    <property type="evidence" value="ECO:0007669"/>
    <property type="project" value="TreeGrafter"/>
</dbReference>
<proteinExistence type="predicted"/>
<dbReference type="Pfam" id="PF07992">
    <property type="entry name" value="Pyr_redox_2"/>
    <property type="match status" value="1"/>
</dbReference>
<name>A0A0B5DT28_9RHOB</name>
<dbReference type="PANTHER" id="PTHR10632:SF2">
    <property type="entry name" value="SULFIDE:QUINONE OXIDOREDUCTASE, MITOCHONDRIAL"/>
    <property type="match status" value="1"/>
</dbReference>
<dbReference type="KEGG" id="cid:P73_1474"/>
<dbReference type="InterPro" id="IPR006311">
    <property type="entry name" value="TAT_signal"/>
</dbReference>
<dbReference type="HOGENOM" id="CLU_030742_2_0_5"/>
<dbReference type="AlphaFoldDB" id="A0A0B5DT28"/>
<dbReference type="RefSeq" id="WP_043869116.1">
    <property type="nucleotide sequence ID" value="NZ_CP004393.1"/>
</dbReference>
<dbReference type="PANTHER" id="PTHR10632">
    <property type="entry name" value="SULFIDE:QUINONE OXIDOREDUCTASE"/>
    <property type="match status" value="1"/>
</dbReference>
<evidence type="ECO:0000313" key="3">
    <source>
        <dbReference type="EMBL" id="AJE46189.1"/>
    </source>
</evidence>
<dbReference type="GO" id="GO:0071949">
    <property type="term" value="F:FAD binding"/>
    <property type="evidence" value="ECO:0007669"/>
    <property type="project" value="TreeGrafter"/>
</dbReference>
<evidence type="ECO:0000256" key="1">
    <source>
        <dbReference type="SAM" id="SignalP"/>
    </source>
</evidence>
<dbReference type="PROSITE" id="PS51318">
    <property type="entry name" value="TAT"/>
    <property type="match status" value="1"/>
</dbReference>
<feature type="domain" description="FAD/NAD(P)-binding" evidence="2">
    <location>
        <begin position="42"/>
        <end position="140"/>
    </location>
</feature>
<protein>
    <submittedName>
        <fullName evidence="3">FAD-dependent pyridine nucleotide-disulfide oxidoreductase</fullName>
    </submittedName>
</protein>
<gene>
    <name evidence="3" type="ORF">P73_1474</name>
</gene>
<sequence>MTGRTPPRLGRRAFLGLAAGAGALAAAGQSAAQAAPVATKAKIVIIGAGAGGTSLANRLVRRLEGAQITLIDPRRAHLYQPGLSLVAAGLKPAGYVVSDTAAWLPSGVTLIAERAAAIDPEAKSVITGTGTRYPYDLLVVEPGLVLDHDAIEGFSLDMVGENGIGALYAGPDYAAKTWRAASKFTEEGGIGLFTRPATEMKCAGAPLKHTFLIEDIASRGGAAGRYEIAYACPQAALFSVPIVAEKVRMLFAGRNIASHFGHRLTAVDAGAKRATFAVRGRDPLTGEDTASTVDMPYDYLHVIPPQRAPEVIRQSGLSWSDRWTDQGWVECDMHTLRHLRYPEIWALGDVAGVPKGKTAASVKWQVPVVEDQIVSTLAGETPRETYNGYTSCPMITRVGRAMLVEFDYNNDLVPSFPGIVPPLEELWISWLMKEVALKATYNAMLRGKA</sequence>
<keyword evidence="4" id="KW-1185">Reference proteome</keyword>
<dbReference type="OrthoDB" id="9805710at2"/>
<dbReference type="EMBL" id="CP004393">
    <property type="protein sequence ID" value="AJE46189.1"/>
    <property type="molecule type" value="Genomic_DNA"/>
</dbReference>
<reference evidence="3 4" key="1">
    <citation type="journal article" date="2014" name="Int. J. Syst. Evol. Microbiol.">
        <title>Celeribacter indicus sp. nov., a polycyclic aromatic hydrocarbon-degrading bacterium from deep-sea sediment and reclassification of Huaishuia halophila as Celeribacter halophilus comb. nov.</title>
        <authorList>
            <person name="Lai Q."/>
            <person name="Cao J."/>
            <person name="Yuan J."/>
            <person name="Li F."/>
            <person name="Shao Z."/>
        </authorList>
    </citation>
    <scope>NUCLEOTIDE SEQUENCE [LARGE SCALE GENOMIC DNA]</scope>
    <source>
        <strain evidence="3">P73</strain>
    </source>
</reference>
<dbReference type="InterPro" id="IPR015904">
    <property type="entry name" value="Sulphide_quinone_reductase"/>
</dbReference>
<dbReference type="SUPFAM" id="SSF51905">
    <property type="entry name" value="FAD/NAD(P)-binding domain"/>
    <property type="match status" value="2"/>
</dbReference>
<accession>A0A0B5DT28</accession>
<dbReference type="Gene3D" id="3.50.50.60">
    <property type="entry name" value="FAD/NAD(P)-binding domain"/>
    <property type="match status" value="2"/>
</dbReference>
<evidence type="ECO:0000259" key="2">
    <source>
        <dbReference type="Pfam" id="PF07992"/>
    </source>
</evidence>
<dbReference type="Proteomes" id="UP000031521">
    <property type="component" value="Chromosome"/>
</dbReference>
<feature type="chain" id="PRO_5002100526" evidence="1">
    <location>
        <begin position="35"/>
        <end position="449"/>
    </location>
</feature>
<dbReference type="InterPro" id="IPR036188">
    <property type="entry name" value="FAD/NAD-bd_sf"/>
</dbReference>
<evidence type="ECO:0000313" key="4">
    <source>
        <dbReference type="Proteomes" id="UP000031521"/>
    </source>
</evidence>
<keyword evidence="1" id="KW-0732">Signal</keyword>
<dbReference type="InterPro" id="IPR023753">
    <property type="entry name" value="FAD/NAD-binding_dom"/>
</dbReference>
<dbReference type="STRING" id="1208324.P73_1474"/>
<feature type="signal peptide" evidence="1">
    <location>
        <begin position="1"/>
        <end position="34"/>
    </location>
</feature>